<comment type="caution">
    <text evidence="2">The sequence shown here is derived from an EMBL/GenBank/DDBJ whole genome shotgun (WGS) entry which is preliminary data.</text>
</comment>
<evidence type="ECO:0000313" key="3">
    <source>
        <dbReference type="Proteomes" id="UP000070589"/>
    </source>
</evidence>
<dbReference type="InterPro" id="IPR014722">
    <property type="entry name" value="Rib_uL2_dom2"/>
</dbReference>
<dbReference type="InterPro" id="IPR012340">
    <property type="entry name" value="NA-bd_OB-fold"/>
</dbReference>
<feature type="domain" description="Translation initiation factor 5A C-terminal" evidence="1">
    <location>
        <begin position="67"/>
        <end position="126"/>
    </location>
</feature>
<keyword evidence="3" id="KW-1185">Reference proteome</keyword>
<sequence>MGRESIKIKNLEVGDYVIVNEEPCQVTKKSTSSTDKEGKEKIYVEGLFDGQKRTFVKDMNDEVEAPLMERGCAQILAIIENNAQLIDLESYETFELTIPLDFRGELEEGDEIEYIQALGRKKISKKRG</sequence>
<dbReference type="GO" id="GO:0003746">
    <property type="term" value="F:translation elongation factor activity"/>
    <property type="evidence" value="ECO:0007669"/>
    <property type="project" value="InterPro"/>
</dbReference>
<evidence type="ECO:0000313" key="2">
    <source>
        <dbReference type="EMBL" id="KXA90731.1"/>
    </source>
</evidence>
<dbReference type="GO" id="GO:0045905">
    <property type="term" value="P:positive regulation of translational termination"/>
    <property type="evidence" value="ECO:0007669"/>
    <property type="project" value="InterPro"/>
</dbReference>
<dbReference type="AlphaFoldDB" id="A0A133U954"/>
<dbReference type="CDD" id="cd04467">
    <property type="entry name" value="S1_aIF5A"/>
    <property type="match status" value="1"/>
</dbReference>
<dbReference type="SMART" id="SM01376">
    <property type="entry name" value="eIF-5a"/>
    <property type="match status" value="1"/>
</dbReference>
<dbReference type="Pfam" id="PF21485">
    <property type="entry name" value="IF5A-like_N"/>
    <property type="match status" value="1"/>
</dbReference>
<dbReference type="InterPro" id="IPR020189">
    <property type="entry name" value="IF5A_C"/>
</dbReference>
<gene>
    <name evidence="2" type="ORF">AKJ62_00180</name>
</gene>
<dbReference type="Gene3D" id="2.40.50.140">
    <property type="entry name" value="Nucleic acid-binding proteins"/>
    <property type="match status" value="1"/>
</dbReference>
<name>A0A133U954_9EURY</name>
<dbReference type="SUPFAM" id="SSF50249">
    <property type="entry name" value="Nucleic acid-binding proteins"/>
    <property type="match status" value="1"/>
</dbReference>
<dbReference type="InterPro" id="IPR048670">
    <property type="entry name" value="IF5A-like_N"/>
</dbReference>
<dbReference type="Proteomes" id="UP000070589">
    <property type="component" value="Unassembled WGS sequence"/>
</dbReference>
<dbReference type="GO" id="GO:0045901">
    <property type="term" value="P:positive regulation of translational elongation"/>
    <property type="evidence" value="ECO:0007669"/>
    <property type="project" value="InterPro"/>
</dbReference>
<dbReference type="InterPro" id="IPR008991">
    <property type="entry name" value="Translation_prot_SH3-like_sf"/>
</dbReference>
<dbReference type="GO" id="GO:0003723">
    <property type="term" value="F:RNA binding"/>
    <property type="evidence" value="ECO:0007669"/>
    <property type="project" value="InterPro"/>
</dbReference>
<dbReference type="InterPro" id="IPR001884">
    <property type="entry name" value="IF5A-like"/>
</dbReference>
<dbReference type="EMBL" id="LHXL01000001">
    <property type="protein sequence ID" value="KXA90731.1"/>
    <property type="molecule type" value="Genomic_DNA"/>
</dbReference>
<proteinExistence type="predicted"/>
<dbReference type="SUPFAM" id="SSF50104">
    <property type="entry name" value="Translation proteins SH3-like domain"/>
    <property type="match status" value="1"/>
</dbReference>
<evidence type="ECO:0000259" key="1">
    <source>
        <dbReference type="SMART" id="SM01376"/>
    </source>
</evidence>
<accession>A0A133U954</accession>
<protein>
    <recommendedName>
        <fullName evidence="1">Translation initiation factor 5A C-terminal domain-containing protein</fullName>
    </recommendedName>
</protein>
<dbReference type="GO" id="GO:0043022">
    <property type="term" value="F:ribosome binding"/>
    <property type="evidence" value="ECO:0007669"/>
    <property type="project" value="InterPro"/>
</dbReference>
<organism evidence="2 3">
    <name type="scientific">candidate division MSBL1 archaeon SCGC-AAA259D14</name>
    <dbReference type="NCBI Taxonomy" id="1698261"/>
    <lineage>
        <taxon>Archaea</taxon>
        <taxon>Methanobacteriati</taxon>
        <taxon>Methanobacteriota</taxon>
        <taxon>candidate division MSBL1</taxon>
    </lineage>
</organism>
<dbReference type="Gene3D" id="2.30.30.30">
    <property type="match status" value="1"/>
</dbReference>
<dbReference type="NCBIfam" id="TIGR00037">
    <property type="entry name" value="eIF_5A"/>
    <property type="match status" value="1"/>
</dbReference>
<reference evidence="2 3" key="1">
    <citation type="journal article" date="2016" name="Sci. Rep.">
        <title>Metabolic traits of an uncultured archaeal lineage -MSBL1- from brine pools of the Red Sea.</title>
        <authorList>
            <person name="Mwirichia R."/>
            <person name="Alam I."/>
            <person name="Rashid M."/>
            <person name="Vinu M."/>
            <person name="Ba-Alawi W."/>
            <person name="Anthony Kamau A."/>
            <person name="Kamanda Ngugi D."/>
            <person name="Goker M."/>
            <person name="Klenk H.P."/>
            <person name="Bajic V."/>
            <person name="Stingl U."/>
        </authorList>
    </citation>
    <scope>NUCLEOTIDE SEQUENCE [LARGE SCALE GENOMIC DNA]</scope>
    <source>
        <strain evidence="2">SCGC-AAA259D14</strain>
    </source>
</reference>